<dbReference type="Proteomes" id="UP000559027">
    <property type="component" value="Unassembled WGS sequence"/>
</dbReference>
<feature type="region of interest" description="Disordered" evidence="2">
    <location>
        <begin position="18"/>
        <end position="114"/>
    </location>
</feature>
<dbReference type="InterPro" id="IPR027417">
    <property type="entry name" value="P-loop_NTPase"/>
</dbReference>
<evidence type="ECO:0000313" key="5">
    <source>
        <dbReference type="Proteomes" id="UP000559027"/>
    </source>
</evidence>
<reference evidence="4 5" key="1">
    <citation type="journal article" date="2020" name="ISME J.">
        <title>Uncovering the hidden diversity of litter-decomposition mechanisms in mushroom-forming fungi.</title>
        <authorList>
            <person name="Floudas D."/>
            <person name="Bentzer J."/>
            <person name="Ahren D."/>
            <person name="Johansson T."/>
            <person name="Persson P."/>
            <person name="Tunlid A."/>
        </authorList>
    </citation>
    <scope>NUCLEOTIDE SEQUENCE [LARGE SCALE GENOMIC DNA]</scope>
    <source>
        <strain evidence="4 5">CBS 146.42</strain>
    </source>
</reference>
<feature type="compositionally biased region" description="Low complexity" evidence="2">
    <location>
        <begin position="99"/>
        <end position="114"/>
    </location>
</feature>
<dbReference type="AlphaFoldDB" id="A0A8H5FRA4"/>
<sequence>MTRHARNFFVKLTHFFKQSSGPSHQAADPDGTASQACTSVPQRPPTPSPPQETAPLSQPAITTPPTLPPVPPPSTTPTPVFPHAESPISTPTPTPSPSPALVSSPTLSPPSLSFPPFSEPQHFYACGMLQNARNFTINHSQFNESSSTGIGLERLLKYSLPDAFHDSGARYPPPKCHLGARKEHIELMTHWALGKSDRKEPFLWMHGPFGIGKSAVAQSCAEALASMNKLAATLFFSRSNTDRNDPRRVFTSIAYQIATKCPLFREIINRRMIEDPALATRSLSTQFEDLLVRPLGQLDIAKNGFNECVIILDGLDECQGTAEQCEIISIIAGSVDKCTTPFRWFITSRPEDPIICTVNSPAISLVRSRIELPVSRKIDHEILVYLTDEFEMIREDHSLLVSWPSEEVLALLVERGAGLWIYVATIVRFIKDENSLGPEDQLSIVLKFAKDVSAKVGPDNPLAEMDSFYTLIMQRIPPKVRTTVQKILFVYSATGGQPHHIANVLCLSAEQFRRACASIQLVTEFQSTDFKSLNLNFYHTLFLDFMRDPQRSRDLCIYGDFLIGYRRERLAWLHKVCSRSTDSSHIVFPSATVLPEGVSGAHHYRHILGWFWSLCCVPEHPLDFQTAMSLAELPFQKMLWLLSDDGGQMIEASQLPAELCDKIIRKGKCPIQGCMDNEDVWILGHGENETVPRQWHTGFGSLNNQDWPSCGKFFCGAQMRRGRDEGQSIYIEDPDDDV</sequence>
<feature type="compositionally biased region" description="Pro residues" evidence="2">
    <location>
        <begin position="65"/>
        <end position="80"/>
    </location>
</feature>
<gene>
    <name evidence="4" type="ORF">D9756_011273</name>
</gene>
<accession>A0A8H5FRA4</accession>
<protein>
    <recommendedName>
        <fullName evidence="3">Nephrocystin 3-like N-terminal domain-containing protein</fullName>
    </recommendedName>
</protein>
<evidence type="ECO:0000256" key="2">
    <source>
        <dbReference type="SAM" id="MobiDB-lite"/>
    </source>
</evidence>
<dbReference type="InterPro" id="IPR056884">
    <property type="entry name" value="NPHP3-like_N"/>
</dbReference>
<dbReference type="PANTHER" id="PTHR10039">
    <property type="entry name" value="AMELOGENIN"/>
    <property type="match status" value="1"/>
</dbReference>
<evidence type="ECO:0000313" key="4">
    <source>
        <dbReference type="EMBL" id="KAF5346259.1"/>
    </source>
</evidence>
<feature type="domain" description="Nephrocystin 3-like N-terminal" evidence="3">
    <location>
        <begin position="190"/>
        <end position="349"/>
    </location>
</feature>
<comment type="caution">
    <text evidence="4">The sequence shown here is derived from an EMBL/GenBank/DDBJ whole genome shotgun (WGS) entry which is preliminary data.</text>
</comment>
<dbReference type="Pfam" id="PF24883">
    <property type="entry name" value="NPHP3_N"/>
    <property type="match status" value="1"/>
</dbReference>
<dbReference type="SUPFAM" id="SSF52540">
    <property type="entry name" value="P-loop containing nucleoside triphosphate hydrolases"/>
    <property type="match status" value="1"/>
</dbReference>
<feature type="compositionally biased region" description="Pro residues" evidence="2">
    <location>
        <begin position="42"/>
        <end position="52"/>
    </location>
</feature>
<keyword evidence="1" id="KW-0677">Repeat</keyword>
<keyword evidence="5" id="KW-1185">Reference proteome</keyword>
<dbReference type="OrthoDB" id="3038309at2759"/>
<name>A0A8H5FRA4_9AGAR</name>
<proteinExistence type="predicted"/>
<organism evidence="4 5">
    <name type="scientific">Leucocoprinus leucothites</name>
    <dbReference type="NCBI Taxonomy" id="201217"/>
    <lineage>
        <taxon>Eukaryota</taxon>
        <taxon>Fungi</taxon>
        <taxon>Dikarya</taxon>
        <taxon>Basidiomycota</taxon>
        <taxon>Agaricomycotina</taxon>
        <taxon>Agaricomycetes</taxon>
        <taxon>Agaricomycetidae</taxon>
        <taxon>Agaricales</taxon>
        <taxon>Agaricineae</taxon>
        <taxon>Agaricaceae</taxon>
        <taxon>Leucocoprinus</taxon>
    </lineage>
</organism>
<evidence type="ECO:0000256" key="1">
    <source>
        <dbReference type="ARBA" id="ARBA00022737"/>
    </source>
</evidence>
<evidence type="ECO:0000259" key="3">
    <source>
        <dbReference type="Pfam" id="PF24883"/>
    </source>
</evidence>
<dbReference type="EMBL" id="JAACJO010000034">
    <property type="protein sequence ID" value="KAF5346259.1"/>
    <property type="molecule type" value="Genomic_DNA"/>
</dbReference>
<dbReference type="Gene3D" id="3.40.50.300">
    <property type="entry name" value="P-loop containing nucleotide triphosphate hydrolases"/>
    <property type="match status" value="1"/>
</dbReference>
<dbReference type="PANTHER" id="PTHR10039:SF16">
    <property type="entry name" value="GPI INOSITOL-DEACYLASE"/>
    <property type="match status" value="1"/>
</dbReference>